<evidence type="ECO:0000313" key="1">
    <source>
        <dbReference type="EMBL" id="ETV63849.1"/>
    </source>
</evidence>
<dbReference type="EMBL" id="KI913525">
    <property type="protein sequence ID" value="ETV63849.1"/>
    <property type="molecule type" value="Genomic_DNA"/>
</dbReference>
<dbReference type="OrthoDB" id="78656at2759"/>
<reference evidence="1" key="1">
    <citation type="submission" date="2013-12" db="EMBL/GenBank/DDBJ databases">
        <title>The Genome Sequence of Aphanomyces astaci APO3.</title>
        <authorList>
            <consortium name="The Broad Institute Genomics Platform"/>
            <person name="Russ C."/>
            <person name="Tyler B."/>
            <person name="van West P."/>
            <person name="Dieguez-Uribeondo J."/>
            <person name="Young S.K."/>
            <person name="Zeng Q."/>
            <person name="Gargeya S."/>
            <person name="Fitzgerald M."/>
            <person name="Abouelleil A."/>
            <person name="Alvarado L."/>
            <person name="Chapman S.B."/>
            <person name="Gainer-Dewar J."/>
            <person name="Goldberg J."/>
            <person name="Griggs A."/>
            <person name="Gujja S."/>
            <person name="Hansen M."/>
            <person name="Howarth C."/>
            <person name="Imamovic A."/>
            <person name="Ireland A."/>
            <person name="Larimer J."/>
            <person name="McCowan C."/>
            <person name="Murphy C."/>
            <person name="Pearson M."/>
            <person name="Poon T.W."/>
            <person name="Priest M."/>
            <person name="Roberts A."/>
            <person name="Saif S."/>
            <person name="Shea T."/>
            <person name="Sykes S."/>
            <person name="Wortman J."/>
            <person name="Nusbaum C."/>
            <person name="Birren B."/>
        </authorList>
    </citation>
    <scope>NUCLEOTIDE SEQUENCE [LARGE SCALE GENOMIC DNA]</scope>
    <source>
        <strain evidence="1">APO3</strain>
    </source>
</reference>
<organism evidence="1">
    <name type="scientific">Aphanomyces astaci</name>
    <name type="common">Crayfish plague agent</name>
    <dbReference type="NCBI Taxonomy" id="112090"/>
    <lineage>
        <taxon>Eukaryota</taxon>
        <taxon>Sar</taxon>
        <taxon>Stramenopiles</taxon>
        <taxon>Oomycota</taxon>
        <taxon>Saprolegniomycetes</taxon>
        <taxon>Saprolegniales</taxon>
        <taxon>Verrucalvaceae</taxon>
        <taxon>Aphanomyces</taxon>
    </lineage>
</organism>
<accession>W4FA98</accession>
<gene>
    <name evidence="1" type="ORF">H257_19216</name>
</gene>
<dbReference type="AlphaFoldDB" id="W4FA98"/>
<dbReference type="GeneID" id="20821212"/>
<sequence length="390" mass="43369">MNDALAVIVNHVGIPILVRPYGQAQIPATAAIGIVNAIFDAALSSERHVAYLETAQYRVAYHHTNDGWLLTLFNSELVPRQQSRVCLLWLDRMLRLVLRPSLFASTDPGSQKFEVAKHVQFIDYIMTHQDDLEFAVGMPLTTASNTQVFDVVAGISWPGPTYVIDDGVVLMNNADSVDEPFDCWLVVLLVVAAELILEQPPKSAMQFPVYINAEMHHMTVVDIPSNMKRLVWFGVTNNELKVSTADVQRRLDQWPHPMLLPSPWFLSPAIRDLCPSLLGYCLFRLQPSTRCTALVAIQACTSSSRGDSAGRRTQQHIYMLLGHGVRRGAELTSANPLTLQDHMLSMTNDVVVMLSIRPPMQVVIVLTGPCDFTSAINTADYLARLDTSVY</sequence>
<dbReference type="RefSeq" id="XP_009846666.1">
    <property type="nucleotide sequence ID" value="XM_009848364.1"/>
</dbReference>
<protein>
    <submittedName>
        <fullName evidence="1">Uncharacterized protein</fullName>
    </submittedName>
</protein>
<proteinExistence type="predicted"/>
<name>W4FA98_APHAT</name>
<dbReference type="VEuPathDB" id="FungiDB:H257_19216"/>